<feature type="transmembrane region" description="Helical" evidence="1">
    <location>
        <begin position="270"/>
        <end position="295"/>
    </location>
</feature>
<keyword evidence="1" id="KW-0812">Transmembrane</keyword>
<dbReference type="STRING" id="3818.A0A444XDF7"/>
<keyword evidence="1" id="KW-0472">Membrane</keyword>
<evidence type="ECO:0000256" key="1">
    <source>
        <dbReference type="SAM" id="Phobius"/>
    </source>
</evidence>
<dbReference type="Proteomes" id="UP000289738">
    <property type="component" value="Chromosome B09"/>
</dbReference>
<dbReference type="InterPro" id="IPR053198">
    <property type="entry name" value="Gynoecium_Dev_Regulator"/>
</dbReference>
<keyword evidence="3" id="KW-1185">Reference proteome</keyword>
<evidence type="ECO:0008006" key="4">
    <source>
        <dbReference type="Google" id="ProtNLM"/>
    </source>
</evidence>
<accession>A0A444XDF7</accession>
<dbReference type="PANTHER" id="PTHR31066">
    <property type="entry name" value="OS05G0427100 PROTEIN-RELATED"/>
    <property type="match status" value="1"/>
</dbReference>
<organism evidence="2 3">
    <name type="scientific">Arachis hypogaea</name>
    <name type="common">Peanut</name>
    <dbReference type="NCBI Taxonomy" id="3818"/>
    <lineage>
        <taxon>Eukaryota</taxon>
        <taxon>Viridiplantae</taxon>
        <taxon>Streptophyta</taxon>
        <taxon>Embryophyta</taxon>
        <taxon>Tracheophyta</taxon>
        <taxon>Spermatophyta</taxon>
        <taxon>Magnoliopsida</taxon>
        <taxon>eudicotyledons</taxon>
        <taxon>Gunneridae</taxon>
        <taxon>Pentapetalae</taxon>
        <taxon>rosids</taxon>
        <taxon>fabids</taxon>
        <taxon>Fabales</taxon>
        <taxon>Fabaceae</taxon>
        <taxon>Papilionoideae</taxon>
        <taxon>50 kb inversion clade</taxon>
        <taxon>dalbergioids sensu lato</taxon>
        <taxon>Dalbergieae</taxon>
        <taxon>Pterocarpus clade</taxon>
        <taxon>Arachis</taxon>
    </lineage>
</organism>
<reference evidence="2 3" key="1">
    <citation type="submission" date="2019-01" db="EMBL/GenBank/DDBJ databases">
        <title>Sequencing of cultivated peanut Arachis hypogaea provides insights into genome evolution and oil improvement.</title>
        <authorList>
            <person name="Chen X."/>
        </authorList>
    </citation>
    <scope>NUCLEOTIDE SEQUENCE [LARGE SCALE GENOMIC DNA]</scope>
    <source>
        <strain evidence="3">cv. Fuhuasheng</strain>
        <tissue evidence="2">Leaves</tissue>
    </source>
</reference>
<sequence>MKTEIPGYGLETLLSITNDRDLRNLMRNFDPNTPHDVKHIFLFFDKNPSPFPPPQQIAENTSELAAGAGPRVVHCLMLVSAGLLLTAVLLFLVSFVFTLQQQNHSVMVVNDNLKSTGTIAVNDDQSVSDKIAKVLSKEMKTEMSFLCSYGGQIKFYDRNNQYLYERGNNKKLHVRSSINFNDMIAELSAISGTADMAYFKYQIPGYGLETLLSITNDKDLCNLMRDFDPNTPDDVKHIFLFSEENPSPSPPPQQVAENASEMAAGAGQRVVHCLMLASAGLLFTAVLLLLVPFVFTLQQQNHSVMVVNDDLKSIGTIAVNDDQSVSDKATKVPGEYEGHQKKVVPL</sequence>
<dbReference type="SUPFAM" id="SSF54277">
    <property type="entry name" value="CAD &amp; PB1 domains"/>
    <property type="match status" value="1"/>
</dbReference>
<dbReference type="AlphaFoldDB" id="A0A444XDF7"/>
<keyword evidence="1" id="KW-1133">Transmembrane helix</keyword>
<proteinExistence type="predicted"/>
<evidence type="ECO:0000313" key="3">
    <source>
        <dbReference type="Proteomes" id="UP000289738"/>
    </source>
</evidence>
<feature type="transmembrane region" description="Helical" evidence="1">
    <location>
        <begin position="76"/>
        <end position="97"/>
    </location>
</feature>
<dbReference type="PANTHER" id="PTHR31066:SF85">
    <property type="entry name" value="OS02G0809100 PROTEIN"/>
    <property type="match status" value="1"/>
</dbReference>
<protein>
    <recommendedName>
        <fullName evidence="4">PB1 domain-containing protein</fullName>
    </recommendedName>
</protein>
<evidence type="ECO:0000313" key="2">
    <source>
        <dbReference type="EMBL" id="RYQ87758.1"/>
    </source>
</evidence>
<comment type="caution">
    <text evidence="2">The sequence shown here is derived from an EMBL/GenBank/DDBJ whole genome shotgun (WGS) entry which is preliminary data.</text>
</comment>
<dbReference type="EMBL" id="SDMP01000019">
    <property type="protein sequence ID" value="RYQ87758.1"/>
    <property type="molecule type" value="Genomic_DNA"/>
</dbReference>
<name>A0A444XDF7_ARAHY</name>
<gene>
    <name evidence="2" type="ORF">Ahy_B09g095300</name>
</gene>